<protein>
    <submittedName>
        <fullName evidence="1">Uncharacterized protein</fullName>
    </submittedName>
</protein>
<evidence type="ECO:0000313" key="1">
    <source>
        <dbReference type="EMBL" id="QHU07702.1"/>
    </source>
</evidence>
<dbReference type="EMBL" id="MN740685">
    <property type="protein sequence ID" value="QHU07702.1"/>
    <property type="molecule type" value="Genomic_DNA"/>
</dbReference>
<name>A0A6C0JPN8_9ZZZZ</name>
<organism evidence="1">
    <name type="scientific">viral metagenome</name>
    <dbReference type="NCBI Taxonomy" id="1070528"/>
    <lineage>
        <taxon>unclassified sequences</taxon>
        <taxon>metagenomes</taxon>
        <taxon>organismal metagenomes</taxon>
    </lineage>
</organism>
<dbReference type="AlphaFoldDB" id="A0A6C0JPN8"/>
<sequence>MESKIKRILESTKNILNEGTNSLESIKRRSLCEKFRTTPTPKVKDVKDCIQIPILIEILQRLTFLDDTFDSYFITRKITPFIKNLEEIEYDKKNSSDLKTFFESLLPIVSYFEELYTLLYNESSYTCTNVQTCDDNRMMEIMLNRINCTTALRRLKEWYTKMDKLLEF</sequence>
<accession>A0A6C0JPN8</accession>
<proteinExistence type="predicted"/>
<reference evidence="1" key="1">
    <citation type="journal article" date="2020" name="Nature">
        <title>Giant virus diversity and host interactions through global metagenomics.</title>
        <authorList>
            <person name="Schulz F."/>
            <person name="Roux S."/>
            <person name="Paez-Espino D."/>
            <person name="Jungbluth S."/>
            <person name="Walsh D.A."/>
            <person name="Denef V.J."/>
            <person name="McMahon K.D."/>
            <person name="Konstantinidis K.T."/>
            <person name="Eloe-Fadrosh E.A."/>
            <person name="Kyrpides N.C."/>
            <person name="Woyke T."/>
        </authorList>
    </citation>
    <scope>NUCLEOTIDE SEQUENCE</scope>
    <source>
        <strain evidence="1">GVMAG-S-1041349-163</strain>
    </source>
</reference>